<evidence type="ECO:0000259" key="13">
    <source>
        <dbReference type="Pfam" id="PF11838"/>
    </source>
</evidence>
<dbReference type="Gene3D" id="2.60.40.1910">
    <property type="match status" value="1"/>
</dbReference>
<dbReference type="FunFam" id="2.60.40.1730:FF:000002">
    <property type="entry name" value="Aminopeptidase"/>
    <property type="match status" value="1"/>
</dbReference>
<feature type="binding site" evidence="9">
    <location>
        <position position="346"/>
    </location>
    <ligand>
        <name>Zn(2+)</name>
        <dbReference type="ChEBI" id="CHEBI:29105"/>
        <note>catalytic</note>
    </ligand>
</feature>
<comment type="caution">
    <text evidence="15">The sequence shown here is derived from an EMBL/GenBank/DDBJ whole genome shotgun (WGS) entry which is preliminary data.</text>
</comment>
<evidence type="ECO:0000256" key="4">
    <source>
        <dbReference type="ARBA" id="ARBA00022723"/>
    </source>
</evidence>
<evidence type="ECO:0000256" key="6">
    <source>
        <dbReference type="ARBA" id="ARBA00022833"/>
    </source>
</evidence>
<evidence type="ECO:0000256" key="1">
    <source>
        <dbReference type="ARBA" id="ARBA00010136"/>
    </source>
</evidence>
<dbReference type="GO" id="GO:0042277">
    <property type="term" value="F:peptide binding"/>
    <property type="evidence" value="ECO:0007669"/>
    <property type="project" value="TreeGrafter"/>
</dbReference>
<evidence type="ECO:0000256" key="8">
    <source>
        <dbReference type="PIRSR" id="PIRSR634016-1"/>
    </source>
</evidence>
<evidence type="ECO:0000256" key="5">
    <source>
        <dbReference type="ARBA" id="ARBA00022801"/>
    </source>
</evidence>
<evidence type="ECO:0000256" key="9">
    <source>
        <dbReference type="PIRSR" id="PIRSR634016-3"/>
    </source>
</evidence>
<protein>
    <recommendedName>
        <fullName evidence="11">Aminopeptidase</fullName>
        <ecNumber evidence="11">3.4.11.-</ecNumber>
    </recommendedName>
</protein>
<dbReference type="Pfam" id="PF17900">
    <property type="entry name" value="Peptidase_M1_N"/>
    <property type="match status" value="1"/>
</dbReference>
<evidence type="ECO:0000256" key="3">
    <source>
        <dbReference type="ARBA" id="ARBA00022670"/>
    </source>
</evidence>
<dbReference type="GO" id="GO:0005737">
    <property type="term" value="C:cytoplasm"/>
    <property type="evidence" value="ECO:0007669"/>
    <property type="project" value="TreeGrafter"/>
</dbReference>
<dbReference type="InterPro" id="IPR001930">
    <property type="entry name" value="Peptidase_M1"/>
</dbReference>
<dbReference type="GO" id="GO:0006508">
    <property type="term" value="P:proteolysis"/>
    <property type="evidence" value="ECO:0007669"/>
    <property type="project" value="UniProtKB-KW"/>
</dbReference>
<feature type="domain" description="Aminopeptidase N-like N-terminal" evidence="14">
    <location>
        <begin position="13"/>
        <end position="211"/>
    </location>
</feature>
<dbReference type="Gene3D" id="2.60.40.1730">
    <property type="entry name" value="tricorn interacting facor f3 domain"/>
    <property type="match status" value="1"/>
</dbReference>
<dbReference type="InterPro" id="IPR042097">
    <property type="entry name" value="Aminopeptidase_N-like_N_sf"/>
</dbReference>
<keyword evidence="6 9" id="KW-0862">Zinc</keyword>
<evidence type="ECO:0000313" key="16">
    <source>
        <dbReference type="Proteomes" id="UP000242525"/>
    </source>
</evidence>
<feature type="binding site" evidence="9">
    <location>
        <position position="323"/>
    </location>
    <ligand>
        <name>Zn(2+)</name>
        <dbReference type="ChEBI" id="CHEBI:29105"/>
        <note>catalytic</note>
    </ligand>
</feature>
<reference evidence="15" key="1">
    <citation type="submission" date="2014-03" db="EMBL/GenBank/DDBJ databases">
        <authorList>
            <person name="Casaregola S."/>
        </authorList>
    </citation>
    <scope>NUCLEOTIDE SEQUENCE [LARGE SCALE GENOMIC DNA]</scope>
    <source>
        <strain evidence="15">CLIB 918</strain>
    </source>
</reference>
<dbReference type="PANTHER" id="PTHR11533">
    <property type="entry name" value="PROTEASE M1 ZINC METALLOPROTEASE"/>
    <property type="match status" value="1"/>
</dbReference>
<comment type="cofactor">
    <cofactor evidence="9 11">
        <name>Zn(2+)</name>
        <dbReference type="ChEBI" id="CHEBI:29105"/>
    </cofactor>
    <text evidence="9 11">Binds 1 zinc ion per subunit.</text>
</comment>
<dbReference type="InterPro" id="IPR014782">
    <property type="entry name" value="Peptidase_M1_dom"/>
</dbReference>
<evidence type="ECO:0000256" key="10">
    <source>
        <dbReference type="PIRSR" id="PIRSR634016-4"/>
    </source>
</evidence>
<evidence type="ECO:0000259" key="12">
    <source>
        <dbReference type="Pfam" id="PF01433"/>
    </source>
</evidence>
<dbReference type="Pfam" id="PF11838">
    <property type="entry name" value="ERAP1_C"/>
    <property type="match status" value="1"/>
</dbReference>
<dbReference type="Pfam" id="PF01433">
    <property type="entry name" value="Peptidase_M1"/>
    <property type="match status" value="1"/>
</dbReference>
<dbReference type="GO" id="GO:0070006">
    <property type="term" value="F:metalloaminopeptidase activity"/>
    <property type="evidence" value="ECO:0007669"/>
    <property type="project" value="TreeGrafter"/>
</dbReference>
<dbReference type="InterPro" id="IPR050344">
    <property type="entry name" value="Peptidase_M1_aminopeptidases"/>
</dbReference>
<dbReference type="InterPro" id="IPR034016">
    <property type="entry name" value="M1_APN-typ"/>
</dbReference>
<dbReference type="GO" id="GO:0016020">
    <property type="term" value="C:membrane"/>
    <property type="evidence" value="ECO:0007669"/>
    <property type="project" value="TreeGrafter"/>
</dbReference>
<sequence>MSDRDILPKGLTPVHYDLKVFNIDIPNLTFAGTVAIEYSVQKAVSTIYLNARDLEVTQATVAAFSSKTESTIPVKSISYDKATEIVSIDLLQTIDENSTKVVVTVDYTAIIQTNMAGFYRSQYKDQNGNDAVMLSTQFEATDARRAFPCADEPDLKATFDVSVEVPEDWTALSNMPVISSTTPGDGKKSADSAKSVKIVKFETTPIMSTYLLAWAAGDFEYVEAFTERSYNGKKVPVRVYTTRGLSKQGELALHSATKIIDYFSTVFDIDYALPKADLLAVHEFSHGAMENWGLVTYRTTAVLFDEATSAAAYKTRVVYVVAHELAHQWFGNLVTMSWWRELWLNEGYATYVGWLAVDYLYPEWNVFSRFISEGLQSALTLDALRQSHPIEVPVKSALDIDQIFDAISYLKGASVIRMISNQLTDKVFVKGVSNYLKEHSYSNATTVDLWSALSKVSGVDVNAVMSTWTLKIGFPLITVTEKENGDVVLRQDRFLSTGDATESENETLWWVPIALSSGPNAEDKIDTVSTFETREVTIPGLAKEPFFLLNKDQVGVYRVNYSAERLTKIAANVDKLSLNDKIGLVADAASTAIAGLGSTAGFLEVVSALKDETDFNLWAEVFKRLDSLSSAWFEQPTEVQDALEKFTQFILKPTLSKVGWEFAEDEDYLTGQLRTLFIGKAVSANVPEVLETAKGIFAKWKSGDKKAIHPSLRGAVFRAALKTSGAELEENYNAIFEEVTNPSSVDSREIALVALGKVKDEKLIDLGLSYTLSDKVAKQDIHSLAGSIAGNPLGRWKAWEYVQANWDAIYERFSPNMVVLDRLVKVTLQNFASQKAYDEIEAFYKDKNNHGYDRTLGQVLDTIKAKTQWINRESEVVKSWLQEKKFL</sequence>
<dbReference type="SUPFAM" id="SSF55486">
    <property type="entry name" value="Metalloproteases ('zincins'), catalytic domain"/>
    <property type="match status" value="1"/>
</dbReference>
<dbReference type="FunFam" id="1.10.390.10:FF:000001">
    <property type="entry name" value="Aminopeptidase"/>
    <property type="match status" value="1"/>
</dbReference>
<keyword evidence="16" id="KW-1185">Reference proteome</keyword>
<dbReference type="EC" id="3.4.11.-" evidence="11"/>
<dbReference type="PRINTS" id="PR00756">
    <property type="entry name" value="ALADIPTASE"/>
</dbReference>
<dbReference type="OrthoDB" id="10031169at2759"/>
<accession>A0A0J9X4K9</accession>
<dbReference type="AlphaFoldDB" id="A0A0J9X4K9"/>
<evidence type="ECO:0000259" key="14">
    <source>
        <dbReference type="Pfam" id="PF17900"/>
    </source>
</evidence>
<dbReference type="GO" id="GO:0008270">
    <property type="term" value="F:zinc ion binding"/>
    <property type="evidence" value="ECO:0007669"/>
    <property type="project" value="UniProtKB-UniRule"/>
</dbReference>
<proteinExistence type="inferred from homology"/>
<keyword evidence="4 9" id="KW-0479">Metal-binding</keyword>
<feature type="active site" description="Proton acceptor" evidence="8">
    <location>
        <position position="324"/>
    </location>
</feature>
<dbReference type="CDD" id="cd09601">
    <property type="entry name" value="M1_APN-Q_like"/>
    <property type="match status" value="1"/>
</dbReference>
<feature type="binding site" evidence="9">
    <location>
        <position position="327"/>
    </location>
    <ligand>
        <name>Zn(2+)</name>
        <dbReference type="ChEBI" id="CHEBI:29105"/>
        <note>catalytic</note>
    </ligand>
</feature>
<keyword evidence="3 11" id="KW-0645">Protease</keyword>
<evidence type="ECO:0000256" key="2">
    <source>
        <dbReference type="ARBA" id="ARBA00022438"/>
    </source>
</evidence>
<dbReference type="SUPFAM" id="SSF63737">
    <property type="entry name" value="Leukotriene A4 hydrolase N-terminal domain"/>
    <property type="match status" value="1"/>
</dbReference>
<dbReference type="Gene3D" id="1.10.390.10">
    <property type="entry name" value="Neutral Protease Domain 2"/>
    <property type="match status" value="1"/>
</dbReference>
<dbReference type="Proteomes" id="UP000242525">
    <property type="component" value="Unassembled WGS sequence"/>
</dbReference>
<dbReference type="STRING" id="1173061.A0A0J9X4K9"/>
<dbReference type="PANTHER" id="PTHR11533:SF171">
    <property type="entry name" value="AMINOPEPTIDASE"/>
    <property type="match status" value="1"/>
</dbReference>
<evidence type="ECO:0000256" key="11">
    <source>
        <dbReference type="RuleBase" id="RU364040"/>
    </source>
</evidence>
<gene>
    <name evidence="15" type="ORF">BN980_GECA03s00835g</name>
</gene>
<keyword evidence="7 11" id="KW-0482">Metalloprotease</keyword>
<keyword evidence="5 11" id="KW-0378">Hydrolase</keyword>
<evidence type="ECO:0000313" key="15">
    <source>
        <dbReference type="EMBL" id="CDO52371.1"/>
    </source>
</evidence>
<dbReference type="InterPro" id="IPR024571">
    <property type="entry name" value="ERAP1-like_C_dom"/>
</dbReference>
<feature type="domain" description="Peptidase M1 membrane alanine aminopeptidase" evidence="12">
    <location>
        <begin position="252"/>
        <end position="468"/>
    </location>
</feature>
<keyword evidence="2 11" id="KW-0031">Aminopeptidase</keyword>
<dbReference type="Gene3D" id="1.25.50.20">
    <property type="match status" value="1"/>
</dbReference>
<dbReference type="InterPro" id="IPR027268">
    <property type="entry name" value="Peptidase_M4/M1_CTD_sf"/>
</dbReference>
<name>A0A0J9X4K9_GEOCN</name>
<dbReference type="EMBL" id="CCBN010000003">
    <property type="protein sequence ID" value="CDO52371.1"/>
    <property type="molecule type" value="Genomic_DNA"/>
</dbReference>
<feature type="site" description="Transition state stabilizer" evidence="10">
    <location>
        <position position="409"/>
    </location>
</feature>
<dbReference type="GO" id="GO:0043171">
    <property type="term" value="P:peptide catabolic process"/>
    <property type="evidence" value="ECO:0007669"/>
    <property type="project" value="TreeGrafter"/>
</dbReference>
<dbReference type="InterPro" id="IPR045357">
    <property type="entry name" value="Aminopeptidase_N-like_N"/>
</dbReference>
<dbReference type="FunFam" id="1.25.50.20:FF:000002">
    <property type="entry name" value="Aminopeptidase"/>
    <property type="match status" value="1"/>
</dbReference>
<feature type="domain" description="ERAP1-like C-terminal" evidence="13">
    <location>
        <begin position="546"/>
        <end position="865"/>
    </location>
</feature>
<comment type="similarity">
    <text evidence="1 11">Belongs to the peptidase M1 family.</text>
</comment>
<evidence type="ECO:0000256" key="7">
    <source>
        <dbReference type="ARBA" id="ARBA00023049"/>
    </source>
</evidence>
<organism evidence="15 16">
    <name type="scientific">Geotrichum candidum</name>
    <name type="common">Oospora lactis</name>
    <name type="synonym">Dipodascus geotrichum</name>
    <dbReference type="NCBI Taxonomy" id="1173061"/>
    <lineage>
        <taxon>Eukaryota</taxon>
        <taxon>Fungi</taxon>
        <taxon>Dikarya</taxon>
        <taxon>Ascomycota</taxon>
        <taxon>Saccharomycotina</taxon>
        <taxon>Dipodascomycetes</taxon>
        <taxon>Dipodascales</taxon>
        <taxon>Dipodascaceae</taxon>
        <taxon>Geotrichum</taxon>
    </lineage>
</organism>